<organism evidence="3 4">
    <name type="scientific">Fibrella aquatilis</name>
    <dbReference type="NCBI Taxonomy" id="2817059"/>
    <lineage>
        <taxon>Bacteria</taxon>
        <taxon>Pseudomonadati</taxon>
        <taxon>Bacteroidota</taxon>
        <taxon>Cytophagia</taxon>
        <taxon>Cytophagales</taxon>
        <taxon>Spirosomataceae</taxon>
        <taxon>Fibrella</taxon>
    </lineage>
</organism>
<feature type="domain" description="N-acetyltransferase" evidence="2">
    <location>
        <begin position="4"/>
        <end position="158"/>
    </location>
</feature>
<keyword evidence="1" id="KW-0808">Transferase</keyword>
<reference evidence="3 4" key="1">
    <citation type="submission" date="2021-03" db="EMBL/GenBank/DDBJ databases">
        <title>Fibrella sp. HMF5036 genome sequencing and assembly.</title>
        <authorList>
            <person name="Kang H."/>
            <person name="Kim H."/>
            <person name="Bae S."/>
            <person name="Joh K."/>
        </authorList>
    </citation>
    <scope>NUCLEOTIDE SEQUENCE [LARGE SCALE GENOMIC DNA]</scope>
    <source>
        <strain evidence="3 4">HMF5036</strain>
    </source>
</reference>
<keyword evidence="4" id="KW-1185">Reference proteome</keyword>
<comment type="caution">
    <text evidence="3">The sequence shown here is derived from an EMBL/GenBank/DDBJ whole genome shotgun (WGS) entry which is preliminary data.</text>
</comment>
<dbReference type="InterPro" id="IPR000182">
    <property type="entry name" value="GNAT_dom"/>
</dbReference>
<dbReference type="SUPFAM" id="SSF55729">
    <property type="entry name" value="Acyl-CoA N-acyltransferases (Nat)"/>
    <property type="match status" value="1"/>
</dbReference>
<accession>A0A939K2F8</accession>
<evidence type="ECO:0000259" key="2">
    <source>
        <dbReference type="PROSITE" id="PS51186"/>
    </source>
</evidence>
<dbReference type="Pfam" id="PF00583">
    <property type="entry name" value="Acetyltransf_1"/>
    <property type="match status" value="1"/>
</dbReference>
<dbReference type="Proteomes" id="UP000664795">
    <property type="component" value="Unassembled WGS sequence"/>
</dbReference>
<sequence length="158" mass="17560">MNDTRIISYAATYQPDFKRINLEWISESFAVEPHDLEQLDHPEDHILPRGGAILLALRDNTILGTVAMINTAEVDATKPDFELAKMAVAKEARGLGIGRLLCEAAIDFARQAGASRVWLESNRKAVAAIQLYLSLGFVEAPLKPSPYTRADIYMELNF</sequence>
<dbReference type="InterPro" id="IPR016181">
    <property type="entry name" value="Acyl_CoA_acyltransferase"/>
</dbReference>
<evidence type="ECO:0000313" key="3">
    <source>
        <dbReference type="EMBL" id="MBO0934523.1"/>
    </source>
</evidence>
<evidence type="ECO:0000256" key="1">
    <source>
        <dbReference type="ARBA" id="ARBA00022679"/>
    </source>
</evidence>
<evidence type="ECO:0000313" key="4">
    <source>
        <dbReference type="Proteomes" id="UP000664795"/>
    </source>
</evidence>
<proteinExistence type="predicted"/>
<dbReference type="PROSITE" id="PS51186">
    <property type="entry name" value="GNAT"/>
    <property type="match status" value="1"/>
</dbReference>
<dbReference type="AlphaFoldDB" id="A0A939K2F8"/>
<dbReference type="InterPro" id="IPR050769">
    <property type="entry name" value="NAT_camello-type"/>
</dbReference>
<dbReference type="Gene3D" id="3.40.630.30">
    <property type="match status" value="1"/>
</dbReference>
<dbReference type="EMBL" id="JAFMYU010000032">
    <property type="protein sequence ID" value="MBO0934523.1"/>
    <property type="molecule type" value="Genomic_DNA"/>
</dbReference>
<dbReference type="GO" id="GO:0008080">
    <property type="term" value="F:N-acetyltransferase activity"/>
    <property type="evidence" value="ECO:0007669"/>
    <property type="project" value="InterPro"/>
</dbReference>
<gene>
    <name evidence="3" type="ORF">J2I48_26165</name>
</gene>
<dbReference type="PANTHER" id="PTHR13947:SF37">
    <property type="entry name" value="LD18367P"/>
    <property type="match status" value="1"/>
</dbReference>
<name>A0A939K2F8_9BACT</name>
<dbReference type="CDD" id="cd04301">
    <property type="entry name" value="NAT_SF"/>
    <property type="match status" value="1"/>
</dbReference>
<protein>
    <submittedName>
        <fullName evidence="3">GNAT family N-acetyltransferase</fullName>
    </submittedName>
</protein>
<dbReference type="PANTHER" id="PTHR13947">
    <property type="entry name" value="GNAT FAMILY N-ACETYLTRANSFERASE"/>
    <property type="match status" value="1"/>
</dbReference>